<dbReference type="GO" id="GO:0005829">
    <property type="term" value="C:cytosol"/>
    <property type="evidence" value="ECO:0007669"/>
    <property type="project" value="TreeGrafter"/>
</dbReference>
<keyword evidence="3 6" id="KW-0694">RNA-binding</keyword>
<feature type="domain" description="NusB/RsmB/TIM44" evidence="8">
    <location>
        <begin position="40"/>
        <end position="163"/>
    </location>
</feature>
<dbReference type="NCBIfam" id="TIGR01951">
    <property type="entry name" value="nusB"/>
    <property type="match status" value="1"/>
</dbReference>
<evidence type="ECO:0000256" key="1">
    <source>
        <dbReference type="ARBA" id="ARBA00005952"/>
    </source>
</evidence>
<keyword evidence="4 6" id="KW-0805">Transcription regulation</keyword>
<dbReference type="HAMAP" id="MF_00073">
    <property type="entry name" value="NusB"/>
    <property type="match status" value="1"/>
</dbReference>
<evidence type="ECO:0000256" key="7">
    <source>
        <dbReference type="SAM" id="MobiDB-lite"/>
    </source>
</evidence>
<dbReference type="GO" id="GO:0006353">
    <property type="term" value="P:DNA-templated transcription termination"/>
    <property type="evidence" value="ECO:0007669"/>
    <property type="project" value="UniProtKB-UniRule"/>
</dbReference>
<dbReference type="GO" id="GO:0031564">
    <property type="term" value="P:transcription antitermination"/>
    <property type="evidence" value="ECO:0007669"/>
    <property type="project" value="UniProtKB-KW"/>
</dbReference>
<evidence type="ECO:0000259" key="8">
    <source>
        <dbReference type="Pfam" id="PF01029"/>
    </source>
</evidence>
<keyword evidence="2 6" id="KW-0889">Transcription antitermination</keyword>
<evidence type="ECO:0000256" key="6">
    <source>
        <dbReference type="HAMAP-Rule" id="MF_00073"/>
    </source>
</evidence>
<proteinExistence type="inferred from homology"/>
<name>A0A842HL90_9BACT</name>
<dbReference type="EMBL" id="JACHVB010000064">
    <property type="protein sequence ID" value="MBC2596454.1"/>
    <property type="molecule type" value="Genomic_DNA"/>
</dbReference>
<sequence>MPEYEQAPGEDALQRPPRPDGQADSKPSKPAKAPSPRHLNRVAAMQFLYMAEINQPEGLSEALYDFFNNRDHPRDYYAFGETLASGAWEKREEVDKTIREHARNWSFDRIAKVDLAILRLAIYELHFRRDIPPIVSINEAIDLSKEFSTPDAKRFINGILDKLKGTLDRPLRTADV</sequence>
<evidence type="ECO:0000256" key="4">
    <source>
        <dbReference type="ARBA" id="ARBA00023015"/>
    </source>
</evidence>
<keyword evidence="5 6" id="KW-0804">Transcription</keyword>
<evidence type="ECO:0000256" key="3">
    <source>
        <dbReference type="ARBA" id="ARBA00022884"/>
    </source>
</evidence>
<dbReference type="SUPFAM" id="SSF48013">
    <property type="entry name" value="NusB-like"/>
    <property type="match status" value="1"/>
</dbReference>
<reference evidence="9 10" key="1">
    <citation type="submission" date="2020-07" db="EMBL/GenBank/DDBJ databases">
        <authorList>
            <person name="Feng X."/>
        </authorList>
    </citation>
    <scope>NUCLEOTIDE SEQUENCE [LARGE SCALE GENOMIC DNA]</scope>
    <source>
        <strain evidence="9 10">JCM31066</strain>
    </source>
</reference>
<comment type="caution">
    <text evidence="9">The sequence shown here is derived from an EMBL/GenBank/DDBJ whole genome shotgun (WGS) entry which is preliminary data.</text>
</comment>
<comment type="function">
    <text evidence="6">Involved in transcription antitermination. Required for transcription of ribosomal RNA (rRNA) genes. Binds specifically to the boxA antiterminator sequence of the ribosomal RNA (rrn) operons.</text>
</comment>
<protein>
    <recommendedName>
        <fullName evidence="6">Transcription antitermination protein NusB</fullName>
    </recommendedName>
    <alternativeName>
        <fullName evidence="6">Antitermination factor NusB</fullName>
    </alternativeName>
</protein>
<keyword evidence="10" id="KW-1185">Reference proteome</keyword>
<evidence type="ECO:0000256" key="5">
    <source>
        <dbReference type="ARBA" id="ARBA00023163"/>
    </source>
</evidence>
<gene>
    <name evidence="6 9" type="primary">nusB</name>
    <name evidence="9" type="ORF">H5P28_19465</name>
</gene>
<dbReference type="PANTHER" id="PTHR11078">
    <property type="entry name" value="N UTILIZATION SUBSTANCE PROTEIN B-RELATED"/>
    <property type="match status" value="1"/>
</dbReference>
<evidence type="ECO:0000313" key="9">
    <source>
        <dbReference type="EMBL" id="MBC2596454.1"/>
    </source>
</evidence>
<dbReference type="InterPro" id="IPR011605">
    <property type="entry name" value="NusB_fam"/>
</dbReference>
<dbReference type="RefSeq" id="WP_185677358.1">
    <property type="nucleotide sequence ID" value="NZ_JACHVB010000064.1"/>
</dbReference>
<comment type="similarity">
    <text evidence="1 6">Belongs to the NusB family.</text>
</comment>
<dbReference type="GO" id="GO:0003723">
    <property type="term" value="F:RNA binding"/>
    <property type="evidence" value="ECO:0007669"/>
    <property type="project" value="UniProtKB-UniRule"/>
</dbReference>
<dbReference type="Pfam" id="PF01029">
    <property type="entry name" value="NusB"/>
    <property type="match status" value="1"/>
</dbReference>
<dbReference type="Gene3D" id="1.10.940.10">
    <property type="entry name" value="NusB-like"/>
    <property type="match status" value="1"/>
</dbReference>
<accession>A0A842HL90</accession>
<evidence type="ECO:0000313" key="10">
    <source>
        <dbReference type="Proteomes" id="UP000546464"/>
    </source>
</evidence>
<dbReference type="AlphaFoldDB" id="A0A842HL90"/>
<organism evidence="9 10">
    <name type="scientific">Ruficoccus amylovorans</name>
    <dbReference type="NCBI Taxonomy" id="1804625"/>
    <lineage>
        <taxon>Bacteria</taxon>
        <taxon>Pseudomonadati</taxon>
        <taxon>Verrucomicrobiota</taxon>
        <taxon>Opitutia</taxon>
        <taxon>Puniceicoccales</taxon>
        <taxon>Cerasicoccaceae</taxon>
        <taxon>Ruficoccus</taxon>
    </lineage>
</organism>
<dbReference type="PANTHER" id="PTHR11078:SF3">
    <property type="entry name" value="ANTITERMINATION NUSB DOMAIN-CONTAINING PROTEIN"/>
    <property type="match status" value="1"/>
</dbReference>
<dbReference type="Proteomes" id="UP000546464">
    <property type="component" value="Unassembled WGS sequence"/>
</dbReference>
<feature type="region of interest" description="Disordered" evidence="7">
    <location>
        <begin position="1"/>
        <end position="37"/>
    </location>
</feature>
<feature type="compositionally biased region" description="Basic and acidic residues" evidence="7">
    <location>
        <begin position="17"/>
        <end position="27"/>
    </location>
</feature>
<evidence type="ECO:0000256" key="2">
    <source>
        <dbReference type="ARBA" id="ARBA00022814"/>
    </source>
</evidence>
<dbReference type="InterPro" id="IPR035926">
    <property type="entry name" value="NusB-like_sf"/>
</dbReference>
<dbReference type="InterPro" id="IPR006027">
    <property type="entry name" value="NusB_RsmB_TIM44"/>
</dbReference>